<feature type="domain" description="Serine aminopeptidase S33" evidence="1">
    <location>
        <begin position="32"/>
        <end position="168"/>
    </location>
</feature>
<keyword evidence="3" id="KW-1185">Reference proteome</keyword>
<dbReference type="STRING" id="264201.pc0879"/>
<dbReference type="AlphaFoldDB" id="Q6MCU6"/>
<organism evidence="2 3">
    <name type="scientific">Protochlamydia amoebophila (strain UWE25)</name>
    <dbReference type="NCBI Taxonomy" id="264201"/>
    <lineage>
        <taxon>Bacteria</taxon>
        <taxon>Pseudomonadati</taxon>
        <taxon>Chlamydiota</taxon>
        <taxon>Chlamydiia</taxon>
        <taxon>Parachlamydiales</taxon>
        <taxon>Parachlamydiaceae</taxon>
        <taxon>Candidatus Protochlamydia</taxon>
    </lineage>
</organism>
<accession>Q6MCU6</accession>
<dbReference type="OrthoDB" id="9776685at2"/>
<proteinExistence type="predicted"/>
<dbReference type="InterPro" id="IPR029058">
    <property type="entry name" value="AB_hydrolase_fold"/>
</dbReference>
<dbReference type="Gene3D" id="3.40.50.1820">
    <property type="entry name" value="alpha/beta hydrolase"/>
    <property type="match status" value="1"/>
</dbReference>
<dbReference type="EMBL" id="BX908798">
    <property type="protein sequence ID" value="CAF23603.1"/>
    <property type="molecule type" value="Genomic_DNA"/>
</dbReference>
<reference evidence="2 3" key="1">
    <citation type="journal article" date="2004" name="Science">
        <title>Illuminating the evolutionary history of chlamydiae.</title>
        <authorList>
            <person name="Horn M."/>
            <person name="Collingro A."/>
            <person name="Schmitz-Esser S."/>
            <person name="Beier C.L."/>
            <person name="Purkhold U."/>
            <person name="Fartmann B."/>
            <person name="Brandt P."/>
            <person name="Nyakatura G.J."/>
            <person name="Droege M."/>
            <person name="Frishman D."/>
            <person name="Rattei T."/>
            <person name="Mewes H."/>
            <person name="Wagner M."/>
        </authorList>
    </citation>
    <scope>NUCLEOTIDE SEQUENCE [LARGE SCALE GENOMIC DNA]</scope>
    <source>
        <strain evidence="2 3">UWE25</strain>
    </source>
</reference>
<protein>
    <recommendedName>
        <fullName evidence="1">Serine aminopeptidase S33 domain-containing protein</fullName>
    </recommendedName>
</protein>
<dbReference type="SUPFAM" id="SSF53474">
    <property type="entry name" value="alpha/beta-Hydrolases"/>
    <property type="match status" value="1"/>
</dbReference>
<dbReference type="PANTHER" id="PTHR43265:SF1">
    <property type="entry name" value="ESTERASE ESTD"/>
    <property type="match status" value="1"/>
</dbReference>
<dbReference type="Pfam" id="PF12146">
    <property type="entry name" value="Hydrolase_4"/>
    <property type="match status" value="1"/>
</dbReference>
<dbReference type="InterPro" id="IPR053145">
    <property type="entry name" value="AB_hydrolase_Est10"/>
</dbReference>
<dbReference type="PANTHER" id="PTHR43265">
    <property type="entry name" value="ESTERASE ESTD"/>
    <property type="match status" value="1"/>
</dbReference>
<evidence type="ECO:0000313" key="3">
    <source>
        <dbReference type="Proteomes" id="UP000000529"/>
    </source>
</evidence>
<dbReference type="GO" id="GO:0052689">
    <property type="term" value="F:carboxylic ester hydrolase activity"/>
    <property type="evidence" value="ECO:0007669"/>
    <property type="project" value="TreeGrafter"/>
</dbReference>
<dbReference type="ESTHER" id="paruw-q6mcu6">
    <property type="family name" value="FAE-Bacterial-promiscuous"/>
</dbReference>
<gene>
    <name evidence="2" type="ORF">PC_RS04240</name>
</gene>
<dbReference type="RefSeq" id="WP_011175429.1">
    <property type="nucleotide sequence ID" value="NC_005861.2"/>
</dbReference>
<sequence>MQKVEEREAITLTNQGEKIFAILHRPLKTTPVPAVVICSGFGGTKNGKFRIFVNLGKELARQGIAVLRFDYRGAGDSEGEFEDLTLESKLSDTLACLNFLSKDPQIDLNRIGILGRSLGGAIAVLAACEYPSIKSLALWAPVFTSGPWKKLWDLIQSNPSLLATNEILKHLPSLTPNKEFLKQFFELNIEQKLTHIKNVPILHIHGEKDLIVKIEHAKAYKNARESIENTKFILLPQSDHDFSDKSEREKALQETCTWFKETL</sequence>
<dbReference type="eggNOG" id="COG1073">
    <property type="taxonomic scope" value="Bacteria"/>
</dbReference>
<evidence type="ECO:0000259" key="1">
    <source>
        <dbReference type="Pfam" id="PF12146"/>
    </source>
</evidence>
<dbReference type="InterPro" id="IPR022742">
    <property type="entry name" value="Hydrolase_4"/>
</dbReference>
<dbReference type="KEGG" id="pcu:PC_RS04240"/>
<name>Q6MCU6_PARUW</name>
<evidence type="ECO:0000313" key="2">
    <source>
        <dbReference type="EMBL" id="CAF23603.1"/>
    </source>
</evidence>
<dbReference type="Proteomes" id="UP000000529">
    <property type="component" value="Chromosome"/>
</dbReference>
<dbReference type="HOGENOM" id="CLU_048353_3_2_0"/>